<evidence type="ECO:0000256" key="5">
    <source>
        <dbReference type="ARBA" id="ARBA00023015"/>
    </source>
</evidence>
<evidence type="ECO:0000259" key="10">
    <source>
        <dbReference type="PROSITE" id="PS50110"/>
    </source>
</evidence>
<gene>
    <name evidence="11" type="ORF">OSO01_10070</name>
</gene>
<evidence type="ECO:0000256" key="8">
    <source>
        <dbReference type="PROSITE-ProRule" id="PRU00169"/>
    </source>
</evidence>
<accession>A0A511ZFN5</accession>
<dbReference type="InterPro" id="IPR001789">
    <property type="entry name" value="Sig_transdc_resp-reg_receiver"/>
</dbReference>
<dbReference type="InterPro" id="IPR018060">
    <property type="entry name" value="HTH_AraC"/>
</dbReference>
<dbReference type="Gene3D" id="3.40.50.2300">
    <property type="match status" value="1"/>
</dbReference>
<dbReference type="InterPro" id="IPR051552">
    <property type="entry name" value="HptR"/>
</dbReference>
<dbReference type="SUPFAM" id="SSF52172">
    <property type="entry name" value="CheY-like"/>
    <property type="match status" value="1"/>
</dbReference>
<dbReference type="SUPFAM" id="SSF46689">
    <property type="entry name" value="Homeodomain-like"/>
    <property type="match status" value="1"/>
</dbReference>
<evidence type="ECO:0000256" key="7">
    <source>
        <dbReference type="ARBA" id="ARBA00023163"/>
    </source>
</evidence>
<comment type="caution">
    <text evidence="11">The sequence shown here is derived from an EMBL/GenBank/DDBJ whole genome shotgun (WGS) entry which is preliminary data.</text>
</comment>
<dbReference type="InterPro" id="IPR009057">
    <property type="entry name" value="Homeodomain-like_sf"/>
</dbReference>
<keyword evidence="4" id="KW-0902">Two-component regulatory system</keyword>
<protein>
    <submittedName>
        <fullName evidence="11">Putative two-component response regulator</fullName>
    </submittedName>
</protein>
<dbReference type="PROSITE" id="PS50110">
    <property type="entry name" value="RESPONSE_REGULATORY"/>
    <property type="match status" value="1"/>
</dbReference>
<dbReference type="Pfam" id="PF12833">
    <property type="entry name" value="HTH_18"/>
    <property type="match status" value="1"/>
</dbReference>
<dbReference type="SMART" id="SM00448">
    <property type="entry name" value="REC"/>
    <property type="match status" value="1"/>
</dbReference>
<dbReference type="SMART" id="SM00342">
    <property type="entry name" value="HTH_ARAC"/>
    <property type="match status" value="1"/>
</dbReference>
<keyword evidence="5" id="KW-0805">Transcription regulation</keyword>
<keyword evidence="7" id="KW-0804">Transcription</keyword>
<keyword evidence="3 8" id="KW-0597">Phosphoprotein</keyword>
<dbReference type="PANTHER" id="PTHR42713">
    <property type="entry name" value="HISTIDINE KINASE-RELATED"/>
    <property type="match status" value="1"/>
</dbReference>
<comment type="subcellular location">
    <subcellularLocation>
        <location evidence="1">Cytoplasm</location>
    </subcellularLocation>
</comment>
<dbReference type="InterPro" id="IPR020449">
    <property type="entry name" value="Tscrpt_reg_AraC-type_HTH"/>
</dbReference>
<dbReference type="PROSITE" id="PS00041">
    <property type="entry name" value="HTH_ARAC_FAMILY_1"/>
    <property type="match status" value="1"/>
</dbReference>
<feature type="domain" description="Response regulatory" evidence="10">
    <location>
        <begin position="3"/>
        <end position="119"/>
    </location>
</feature>
<dbReference type="PROSITE" id="PS01124">
    <property type="entry name" value="HTH_ARAC_FAMILY_2"/>
    <property type="match status" value="1"/>
</dbReference>
<keyword evidence="12" id="KW-1185">Reference proteome</keyword>
<dbReference type="Pfam" id="PF00072">
    <property type="entry name" value="Response_reg"/>
    <property type="match status" value="1"/>
</dbReference>
<evidence type="ECO:0000313" key="12">
    <source>
        <dbReference type="Proteomes" id="UP000321558"/>
    </source>
</evidence>
<evidence type="ECO:0000256" key="3">
    <source>
        <dbReference type="ARBA" id="ARBA00022553"/>
    </source>
</evidence>
<feature type="modified residue" description="4-aspartylphosphate" evidence="8">
    <location>
        <position position="55"/>
    </location>
</feature>
<evidence type="ECO:0000256" key="2">
    <source>
        <dbReference type="ARBA" id="ARBA00022490"/>
    </source>
</evidence>
<keyword evidence="2" id="KW-0963">Cytoplasm</keyword>
<evidence type="ECO:0000256" key="6">
    <source>
        <dbReference type="ARBA" id="ARBA00023125"/>
    </source>
</evidence>
<dbReference type="GO" id="GO:0003700">
    <property type="term" value="F:DNA-binding transcription factor activity"/>
    <property type="evidence" value="ECO:0007669"/>
    <property type="project" value="InterPro"/>
</dbReference>
<name>A0A511ZFN5_9BACI</name>
<dbReference type="Proteomes" id="UP000321558">
    <property type="component" value="Unassembled WGS sequence"/>
</dbReference>
<dbReference type="OrthoDB" id="159632at2"/>
<dbReference type="STRING" id="582851.GCA_900162665_04195"/>
<dbReference type="CDD" id="cd17536">
    <property type="entry name" value="REC_YesN-like"/>
    <property type="match status" value="1"/>
</dbReference>
<proteinExistence type="predicted"/>
<sequence length="256" mass="29773">MNKVLLVEDEPIIQKGLQYKMNWLQLNCVVVGCADNGNIGKEMIDKLKPDIVITDIRMPFKDGIEMLKETVGNHKFEAIILTGYDEFNYAKQAIRLGVHDYLLKPVDMEELGEVIKNLIFKIEEKKTKDNYKVNSLLYKELLNINLNVAETSSYVIETIDFIKKNYATKINFKDLCDNLGVSNVFLSAKFKSETNYSLNDFLNRYRLLKAVELLQNDKVLVYEVAEEVGFSEYKYFSQVFKKYIGMPPKQFLHQEF</sequence>
<keyword evidence="6" id="KW-0238">DNA-binding</keyword>
<evidence type="ECO:0000256" key="1">
    <source>
        <dbReference type="ARBA" id="ARBA00004496"/>
    </source>
</evidence>
<evidence type="ECO:0000259" key="9">
    <source>
        <dbReference type="PROSITE" id="PS01124"/>
    </source>
</evidence>
<dbReference type="Gene3D" id="1.10.10.60">
    <property type="entry name" value="Homeodomain-like"/>
    <property type="match status" value="2"/>
</dbReference>
<dbReference type="AlphaFoldDB" id="A0A511ZFN5"/>
<dbReference type="EMBL" id="BJYM01000003">
    <property type="protein sequence ID" value="GEN86268.1"/>
    <property type="molecule type" value="Genomic_DNA"/>
</dbReference>
<organism evidence="11 12">
    <name type="scientific">Oceanobacillus sojae</name>
    <dbReference type="NCBI Taxonomy" id="582851"/>
    <lineage>
        <taxon>Bacteria</taxon>
        <taxon>Bacillati</taxon>
        <taxon>Bacillota</taxon>
        <taxon>Bacilli</taxon>
        <taxon>Bacillales</taxon>
        <taxon>Bacillaceae</taxon>
        <taxon>Oceanobacillus</taxon>
    </lineage>
</organism>
<dbReference type="GO" id="GO:0000160">
    <property type="term" value="P:phosphorelay signal transduction system"/>
    <property type="evidence" value="ECO:0007669"/>
    <property type="project" value="UniProtKB-KW"/>
</dbReference>
<evidence type="ECO:0000256" key="4">
    <source>
        <dbReference type="ARBA" id="ARBA00023012"/>
    </source>
</evidence>
<reference evidence="11 12" key="1">
    <citation type="submission" date="2019-07" db="EMBL/GenBank/DDBJ databases">
        <title>Whole genome shotgun sequence of Oceanobacillus sojae NBRC 105379.</title>
        <authorList>
            <person name="Hosoyama A."/>
            <person name="Uohara A."/>
            <person name="Ohji S."/>
            <person name="Ichikawa N."/>
        </authorList>
    </citation>
    <scope>NUCLEOTIDE SEQUENCE [LARGE SCALE GENOMIC DNA]</scope>
    <source>
        <strain evidence="11 12">NBRC 105379</strain>
    </source>
</reference>
<dbReference type="GO" id="GO:0043565">
    <property type="term" value="F:sequence-specific DNA binding"/>
    <property type="evidence" value="ECO:0007669"/>
    <property type="project" value="InterPro"/>
</dbReference>
<dbReference type="InterPro" id="IPR011006">
    <property type="entry name" value="CheY-like_superfamily"/>
</dbReference>
<feature type="domain" description="HTH araC/xylS-type" evidence="9">
    <location>
        <begin position="156"/>
        <end position="254"/>
    </location>
</feature>
<dbReference type="PANTHER" id="PTHR42713:SF3">
    <property type="entry name" value="TRANSCRIPTIONAL REGULATORY PROTEIN HPTR"/>
    <property type="match status" value="1"/>
</dbReference>
<dbReference type="InterPro" id="IPR018062">
    <property type="entry name" value="HTH_AraC-typ_CS"/>
</dbReference>
<dbReference type="GO" id="GO:0005737">
    <property type="term" value="C:cytoplasm"/>
    <property type="evidence" value="ECO:0007669"/>
    <property type="project" value="UniProtKB-SubCell"/>
</dbReference>
<dbReference type="PRINTS" id="PR00032">
    <property type="entry name" value="HTHARAC"/>
</dbReference>
<evidence type="ECO:0000313" key="11">
    <source>
        <dbReference type="EMBL" id="GEN86268.1"/>
    </source>
</evidence>
<dbReference type="RefSeq" id="WP_147209264.1">
    <property type="nucleotide sequence ID" value="NZ_BJYM01000003.1"/>
</dbReference>
<dbReference type="PROSITE" id="PS51257">
    <property type="entry name" value="PROKAR_LIPOPROTEIN"/>
    <property type="match status" value="1"/>
</dbReference>